<accession>A0ACB9SM11</accession>
<keyword evidence="2" id="KW-1185">Reference proteome</keyword>
<sequence length="228" mass="25769">MYSGNFDYDIIIVGAGISGLAAAHAIREKDSNISFLVLEGNDRIGGRVHSTLLKAGKNRVLPFDTGGQFICEQQIHLMQLLRKLNIVTEENVNDYGFTLGDFNEGQFYKTDSMPPIFGETIHAEDIIQFLGKNTAPEICDKIAAAIGITNIKTNTAVEAIQRNEFYVLVRTAESEYKCQYVILAVAPEHMMNILFYPPLTDAKITLYRRMHYKECVKYVITYREVPFL</sequence>
<organism evidence="1 2">
    <name type="scientific">Holotrichia oblita</name>
    <name type="common">Chafer beetle</name>
    <dbReference type="NCBI Taxonomy" id="644536"/>
    <lineage>
        <taxon>Eukaryota</taxon>
        <taxon>Metazoa</taxon>
        <taxon>Ecdysozoa</taxon>
        <taxon>Arthropoda</taxon>
        <taxon>Hexapoda</taxon>
        <taxon>Insecta</taxon>
        <taxon>Pterygota</taxon>
        <taxon>Neoptera</taxon>
        <taxon>Endopterygota</taxon>
        <taxon>Coleoptera</taxon>
        <taxon>Polyphaga</taxon>
        <taxon>Scarabaeiformia</taxon>
        <taxon>Scarabaeidae</taxon>
        <taxon>Melolonthinae</taxon>
        <taxon>Holotrichia</taxon>
    </lineage>
</organism>
<dbReference type="Proteomes" id="UP001056778">
    <property type="component" value="Chromosome 8"/>
</dbReference>
<name>A0ACB9SM11_HOLOL</name>
<evidence type="ECO:0000313" key="2">
    <source>
        <dbReference type="Proteomes" id="UP001056778"/>
    </source>
</evidence>
<proteinExistence type="predicted"/>
<comment type="caution">
    <text evidence="1">The sequence shown here is derived from an EMBL/GenBank/DDBJ whole genome shotgun (WGS) entry which is preliminary data.</text>
</comment>
<protein>
    <submittedName>
        <fullName evidence="1">Amine oxidase</fullName>
    </submittedName>
</protein>
<dbReference type="EMBL" id="CM043022">
    <property type="protein sequence ID" value="KAI4456235.1"/>
    <property type="molecule type" value="Genomic_DNA"/>
</dbReference>
<gene>
    <name evidence="1" type="ORF">MML48_8g00005617</name>
</gene>
<reference evidence="1" key="1">
    <citation type="submission" date="2022-04" db="EMBL/GenBank/DDBJ databases">
        <title>Chromosome-scale genome assembly of Holotrichia oblita Faldermann.</title>
        <authorList>
            <person name="Rongchong L."/>
        </authorList>
    </citation>
    <scope>NUCLEOTIDE SEQUENCE</scope>
    <source>
        <strain evidence="1">81SQS9</strain>
    </source>
</reference>
<evidence type="ECO:0000313" key="1">
    <source>
        <dbReference type="EMBL" id="KAI4456235.1"/>
    </source>
</evidence>